<dbReference type="AlphaFoldDB" id="A0A4R6DPG3"/>
<keyword evidence="5" id="KW-0472">Membrane</keyword>
<evidence type="ECO:0000256" key="5">
    <source>
        <dbReference type="SAM" id="Phobius"/>
    </source>
</evidence>
<feature type="transmembrane region" description="Helical" evidence="5">
    <location>
        <begin position="178"/>
        <end position="201"/>
    </location>
</feature>
<evidence type="ECO:0000313" key="8">
    <source>
        <dbReference type="EMBL" id="TDN46289.1"/>
    </source>
</evidence>
<dbReference type="CDD" id="cd16917">
    <property type="entry name" value="HATPase_UhpB-NarQ-NarX-like"/>
    <property type="match status" value="1"/>
</dbReference>
<dbReference type="Pfam" id="PF04024">
    <property type="entry name" value="PspC"/>
    <property type="match status" value="1"/>
</dbReference>
<dbReference type="Gene3D" id="3.30.565.10">
    <property type="entry name" value="Histidine kinase-like ATPase, C-terminal domain"/>
    <property type="match status" value="1"/>
</dbReference>
<evidence type="ECO:0000256" key="2">
    <source>
        <dbReference type="ARBA" id="ARBA00022777"/>
    </source>
</evidence>
<evidence type="ECO:0000259" key="6">
    <source>
        <dbReference type="Pfam" id="PF02518"/>
    </source>
</evidence>
<keyword evidence="1" id="KW-0808">Transferase</keyword>
<evidence type="ECO:0000313" key="9">
    <source>
        <dbReference type="Proteomes" id="UP000295764"/>
    </source>
</evidence>
<evidence type="ECO:0000256" key="4">
    <source>
        <dbReference type="SAM" id="MobiDB-lite"/>
    </source>
</evidence>
<dbReference type="InterPro" id="IPR050482">
    <property type="entry name" value="Sensor_HK_TwoCompSys"/>
</dbReference>
<dbReference type="RefSeq" id="WP_133518200.1">
    <property type="nucleotide sequence ID" value="NZ_SNVW01000001.1"/>
</dbReference>
<accession>A0A4R6DPG3</accession>
<dbReference type="SUPFAM" id="SSF55874">
    <property type="entry name" value="ATPase domain of HSP90 chaperone/DNA topoisomerase II/histidine kinase"/>
    <property type="match status" value="1"/>
</dbReference>
<dbReference type="GO" id="GO:0016301">
    <property type="term" value="F:kinase activity"/>
    <property type="evidence" value="ECO:0007669"/>
    <property type="project" value="UniProtKB-KW"/>
</dbReference>
<dbReference type="Proteomes" id="UP000295764">
    <property type="component" value="Unassembled WGS sequence"/>
</dbReference>
<proteinExistence type="predicted"/>
<name>A0A4R6DPG3_9MICO</name>
<dbReference type="GO" id="GO:0000160">
    <property type="term" value="P:phosphorelay signal transduction system"/>
    <property type="evidence" value="ECO:0007669"/>
    <property type="project" value="UniProtKB-KW"/>
</dbReference>
<feature type="domain" description="Phage shock protein PspC N-terminal" evidence="7">
    <location>
        <begin position="11"/>
        <end position="59"/>
    </location>
</feature>
<feature type="transmembrane region" description="Helical" evidence="5">
    <location>
        <begin position="31"/>
        <end position="53"/>
    </location>
</feature>
<dbReference type="PANTHER" id="PTHR24421:SF61">
    <property type="entry name" value="OXYGEN SENSOR HISTIDINE KINASE NREB"/>
    <property type="match status" value="1"/>
</dbReference>
<organism evidence="8 9">
    <name type="scientific">Curtobacterium flaccumfaciens</name>
    <dbReference type="NCBI Taxonomy" id="2035"/>
    <lineage>
        <taxon>Bacteria</taxon>
        <taxon>Bacillati</taxon>
        <taxon>Actinomycetota</taxon>
        <taxon>Actinomycetes</taxon>
        <taxon>Micrococcales</taxon>
        <taxon>Microbacteriaceae</taxon>
        <taxon>Curtobacterium</taxon>
    </lineage>
</organism>
<gene>
    <name evidence="8" type="ORF">EDF64_101150</name>
</gene>
<feature type="region of interest" description="Disordered" evidence="4">
    <location>
        <begin position="374"/>
        <end position="431"/>
    </location>
</feature>
<evidence type="ECO:0000259" key="7">
    <source>
        <dbReference type="Pfam" id="PF04024"/>
    </source>
</evidence>
<protein>
    <submittedName>
        <fullName evidence="8">Phage shock protein C (PspC) family protein</fullName>
    </submittedName>
</protein>
<feature type="domain" description="Histidine kinase/HSP90-like ATPase" evidence="6">
    <location>
        <begin position="312"/>
        <end position="397"/>
    </location>
</feature>
<dbReference type="EMBL" id="SNVW01000001">
    <property type="protein sequence ID" value="TDN46289.1"/>
    <property type="molecule type" value="Genomic_DNA"/>
</dbReference>
<evidence type="ECO:0000256" key="3">
    <source>
        <dbReference type="ARBA" id="ARBA00023012"/>
    </source>
</evidence>
<sequence length="431" mass="44889">MPTATMSRPALRVVGGVCSGFATHTGLPVGAVRLVTAVLAVCGGAGVLLYAWLWATTPSLGPATPVPLKSILTEPAPDAESEGRGRRAPVVEILLGVALLTAAGAVIAARLGADVPLEVVVPGVVVVTGAALAWRQFDALRNVREPGSSGLVVRALGALVLVVLGILLFFTTSSRPNAWTVLTAAVAVLLGVAVVVAPWVVRLVRDLADERAARVREVERAEIAAHLHDSVLQTLALIQQRAEPGSDAARLARAQERELRSWLFTEQDEPSGDLGAELRAAAVEIEAEYPARIEVIAIGPARTDLPDGVVGAAREAMLNAARHAGGTVSVYAETANDRVEVSIGDRGPGFDPDAVPEGRYGVRESIIGRMHRLGGTATIGPGPGRAGTEVRLTLPLARTDDVRPGELPTDDTRPGATPTDDTRPDATEETP</sequence>
<comment type="caution">
    <text evidence="8">The sequence shown here is derived from an EMBL/GenBank/DDBJ whole genome shotgun (WGS) entry which is preliminary data.</text>
</comment>
<dbReference type="Pfam" id="PF02518">
    <property type="entry name" value="HATPase_c"/>
    <property type="match status" value="1"/>
</dbReference>
<keyword evidence="5" id="KW-0812">Transmembrane</keyword>
<dbReference type="STRING" id="2035.RU06_17430"/>
<dbReference type="OrthoDB" id="3534856at2"/>
<feature type="transmembrane region" description="Helical" evidence="5">
    <location>
        <begin position="93"/>
        <end position="113"/>
    </location>
</feature>
<dbReference type="InterPro" id="IPR003594">
    <property type="entry name" value="HATPase_dom"/>
</dbReference>
<reference evidence="8 9" key="1">
    <citation type="submission" date="2019-03" db="EMBL/GenBank/DDBJ databases">
        <title>Genomic analyses of the natural microbiome of Caenorhabditis elegans.</title>
        <authorList>
            <person name="Samuel B."/>
        </authorList>
    </citation>
    <scope>NUCLEOTIDE SEQUENCE [LARGE SCALE GENOMIC DNA]</scope>
    <source>
        <strain evidence="8 9">JUb65</strain>
    </source>
</reference>
<keyword evidence="3" id="KW-0902">Two-component regulatory system</keyword>
<feature type="transmembrane region" description="Helical" evidence="5">
    <location>
        <begin position="119"/>
        <end position="137"/>
    </location>
</feature>
<feature type="transmembrane region" description="Helical" evidence="5">
    <location>
        <begin position="149"/>
        <end position="172"/>
    </location>
</feature>
<dbReference type="InterPro" id="IPR036890">
    <property type="entry name" value="HATPase_C_sf"/>
</dbReference>
<dbReference type="PANTHER" id="PTHR24421">
    <property type="entry name" value="NITRATE/NITRITE SENSOR PROTEIN NARX-RELATED"/>
    <property type="match status" value="1"/>
</dbReference>
<keyword evidence="2" id="KW-0418">Kinase</keyword>
<feature type="compositionally biased region" description="Basic and acidic residues" evidence="4">
    <location>
        <begin position="420"/>
        <end position="431"/>
    </location>
</feature>
<evidence type="ECO:0000256" key="1">
    <source>
        <dbReference type="ARBA" id="ARBA00022679"/>
    </source>
</evidence>
<keyword evidence="5" id="KW-1133">Transmembrane helix</keyword>
<dbReference type="InterPro" id="IPR007168">
    <property type="entry name" value="Phageshock_PspC_N"/>
</dbReference>